<feature type="compositionally biased region" description="Acidic residues" evidence="3">
    <location>
        <begin position="570"/>
        <end position="585"/>
    </location>
</feature>
<evidence type="ECO:0000256" key="2">
    <source>
        <dbReference type="PROSITE-ProRule" id="PRU00176"/>
    </source>
</evidence>
<dbReference type="Gene3D" id="3.30.70.330">
    <property type="match status" value="2"/>
</dbReference>
<comment type="caution">
    <text evidence="5">The sequence shown here is derived from an EMBL/GenBank/DDBJ whole genome shotgun (WGS) entry which is preliminary data.</text>
</comment>
<dbReference type="CDD" id="cd00590">
    <property type="entry name" value="RRM_SF"/>
    <property type="match status" value="2"/>
</dbReference>
<feature type="compositionally biased region" description="Basic residues" evidence="3">
    <location>
        <begin position="19"/>
        <end position="29"/>
    </location>
</feature>
<proteinExistence type="predicted"/>
<feature type="compositionally biased region" description="Basic residues" evidence="3">
    <location>
        <begin position="1"/>
        <end position="11"/>
    </location>
</feature>
<dbReference type="SMART" id="SM00360">
    <property type="entry name" value="RRM"/>
    <property type="match status" value="2"/>
</dbReference>
<feature type="compositionally biased region" description="Acidic residues" evidence="3">
    <location>
        <begin position="134"/>
        <end position="151"/>
    </location>
</feature>
<name>A0AAV2U0K2_CALDB</name>
<feature type="region of interest" description="Disordered" evidence="3">
    <location>
        <begin position="537"/>
        <end position="628"/>
    </location>
</feature>
<feature type="region of interest" description="Disordered" evidence="3">
    <location>
        <begin position="678"/>
        <end position="700"/>
    </location>
</feature>
<dbReference type="InterPro" id="IPR035979">
    <property type="entry name" value="RBD_domain_sf"/>
</dbReference>
<dbReference type="AlphaFoldDB" id="A0AAV2U0K2"/>
<dbReference type="GO" id="GO:0003729">
    <property type="term" value="F:mRNA binding"/>
    <property type="evidence" value="ECO:0007669"/>
    <property type="project" value="TreeGrafter"/>
</dbReference>
<sequence length="721" mass="78489">MSKKKLLKLKTQHNDSSHKKIKKHRKKSKVLSGAVKASEPIKKSDKGQTALRSKKKSKLALNKKKNKPCIKKAEIKSTKDSNLKSSLGTVSSDSDLEPIQGDWSLGNEDSENSSVVSGANENRTTDIPHSPLSDDLEESETDEDEELDESELNALLNLSEATSETNSGLGKQKKREVAKLKTSNDLDSAKHNKKSVNRKQNMTTAELATTANSGIESHKPSFDWTDEASLLSEIQRRASDVSSRTLYISPIPANCTMEILRRLSPTAVSCRLSYNPKTKTCRRYAFLEYADSESAVAAKKTLSGRLFAGANLCVQPGRSQIPTGTGALERVDRKQLFICGLHQSVTKADLHQAFPKAEIDYPFNSDGFPLGYASAKFVNEEVALEAFKNVHGRRIRGCLVSVNFTMKSAKPVEKTLSNSKSSSKPVEHTTSSVSKEVDSSKTTVVSIIPPASPTHPATDTQLNANALPGTKPKVIIQQIVEPDSDDDSVDASKGIFLQKDSTEPLLYPTDADKPAVHPTSIISQLIRSTKKRKARLLTNTEDQDGEESIDNSEDTKDELSTSKSEKSDASSEESEVANSDDEDADSASVEESASASEENTKGDSDDQISEGGDEESKREDECISGGLQSHLESALFSCPPTAEEKAKLPSTCRSSDEEVDNTLMAVMRARKGAARALKTAGSKRKWRGDGNAQLQRTGAKKFIKPYELPVPTKKNKKTLIG</sequence>
<feature type="compositionally biased region" description="Polar residues" evidence="3">
    <location>
        <begin position="455"/>
        <end position="464"/>
    </location>
</feature>
<dbReference type="PROSITE" id="PS50102">
    <property type="entry name" value="RRM"/>
    <property type="match status" value="2"/>
</dbReference>
<feature type="domain" description="RRM" evidence="4">
    <location>
        <begin position="244"/>
        <end position="319"/>
    </location>
</feature>
<dbReference type="EMBL" id="CAXLJL010000978">
    <property type="protein sequence ID" value="CAL5142191.1"/>
    <property type="molecule type" value="Genomic_DNA"/>
</dbReference>
<feature type="region of interest" description="Disordered" evidence="3">
    <location>
        <begin position="1"/>
        <end position="202"/>
    </location>
</feature>
<dbReference type="Proteomes" id="UP001497525">
    <property type="component" value="Unassembled WGS sequence"/>
</dbReference>
<feature type="compositionally biased region" description="Low complexity" evidence="3">
    <location>
        <begin position="152"/>
        <end position="163"/>
    </location>
</feature>
<feature type="compositionally biased region" description="Basic residues" evidence="3">
    <location>
        <begin position="52"/>
        <end position="70"/>
    </location>
</feature>
<dbReference type="InterPro" id="IPR012677">
    <property type="entry name" value="Nucleotide-bd_a/b_plait_sf"/>
</dbReference>
<feature type="compositionally biased region" description="Low complexity" evidence="3">
    <location>
        <begin position="586"/>
        <end position="597"/>
    </location>
</feature>
<feature type="compositionally biased region" description="Acidic residues" evidence="3">
    <location>
        <begin position="541"/>
        <end position="552"/>
    </location>
</feature>
<evidence type="ECO:0000256" key="3">
    <source>
        <dbReference type="SAM" id="MobiDB-lite"/>
    </source>
</evidence>
<dbReference type="InterPro" id="IPR000504">
    <property type="entry name" value="RRM_dom"/>
</dbReference>
<dbReference type="InterPro" id="IPR050374">
    <property type="entry name" value="RRT5_SRSF_SR"/>
</dbReference>
<dbReference type="SUPFAM" id="SSF54928">
    <property type="entry name" value="RNA-binding domain, RBD"/>
    <property type="match status" value="1"/>
</dbReference>
<feature type="region of interest" description="Disordered" evidence="3">
    <location>
        <begin position="412"/>
        <end position="469"/>
    </location>
</feature>
<feature type="compositionally biased region" description="Basic and acidic residues" evidence="3">
    <location>
        <begin position="175"/>
        <end position="190"/>
    </location>
</feature>
<gene>
    <name evidence="5" type="ORF">CDAUBV1_LOCUS17453</name>
</gene>
<feature type="domain" description="RRM" evidence="4">
    <location>
        <begin position="334"/>
        <end position="407"/>
    </location>
</feature>
<dbReference type="GO" id="GO:0005634">
    <property type="term" value="C:nucleus"/>
    <property type="evidence" value="ECO:0007669"/>
    <property type="project" value="TreeGrafter"/>
</dbReference>
<keyword evidence="1 2" id="KW-0694">RNA-binding</keyword>
<evidence type="ECO:0000313" key="6">
    <source>
        <dbReference type="Proteomes" id="UP001497525"/>
    </source>
</evidence>
<evidence type="ECO:0000256" key="1">
    <source>
        <dbReference type="ARBA" id="ARBA00022884"/>
    </source>
</evidence>
<reference evidence="5" key="1">
    <citation type="submission" date="2024-06" db="EMBL/GenBank/DDBJ databases">
        <authorList>
            <person name="Liu X."/>
            <person name="Lenzi L."/>
            <person name="Haldenby T S."/>
            <person name="Uol C."/>
        </authorList>
    </citation>
    <scope>NUCLEOTIDE SEQUENCE</scope>
</reference>
<feature type="compositionally biased region" description="Basic and acidic residues" evidence="3">
    <location>
        <begin position="71"/>
        <end position="82"/>
    </location>
</feature>
<organism evidence="5 6">
    <name type="scientific">Calicophoron daubneyi</name>
    <name type="common">Rumen fluke</name>
    <name type="synonym">Paramphistomum daubneyi</name>
    <dbReference type="NCBI Taxonomy" id="300641"/>
    <lineage>
        <taxon>Eukaryota</taxon>
        <taxon>Metazoa</taxon>
        <taxon>Spiralia</taxon>
        <taxon>Lophotrochozoa</taxon>
        <taxon>Platyhelminthes</taxon>
        <taxon>Trematoda</taxon>
        <taxon>Digenea</taxon>
        <taxon>Plagiorchiida</taxon>
        <taxon>Pronocephalata</taxon>
        <taxon>Paramphistomoidea</taxon>
        <taxon>Paramphistomidae</taxon>
        <taxon>Calicophoron</taxon>
    </lineage>
</organism>
<feature type="compositionally biased region" description="Polar residues" evidence="3">
    <location>
        <begin position="83"/>
        <end position="93"/>
    </location>
</feature>
<dbReference type="Pfam" id="PF00076">
    <property type="entry name" value="RRM_1"/>
    <property type="match status" value="2"/>
</dbReference>
<dbReference type="PANTHER" id="PTHR23003">
    <property type="entry name" value="RNA RECOGNITION MOTIF RRM DOMAIN CONTAINING PROTEIN"/>
    <property type="match status" value="1"/>
</dbReference>
<evidence type="ECO:0000259" key="4">
    <source>
        <dbReference type="PROSITE" id="PS50102"/>
    </source>
</evidence>
<protein>
    <recommendedName>
        <fullName evidence="4">RRM domain-containing protein</fullName>
    </recommendedName>
</protein>
<dbReference type="GO" id="GO:0005737">
    <property type="term" value="C:cytoplasm"/>
    <property type="evidence" value="ECO:0007669"/>
    <property type="project" value="TreeGrafter"/>
</dbReference>
<feature type="compositionally biased region" description="Polar residues" evidence="3">
    <location>
        <begin position="415"/>
        <end position="445"/>
    </location>
</feature>
<feature type="compositionally biased region" description="Polar residues" evidence="3">
    <location>
        <begin position="112"/>
        <end position="127"/>
    </location>
</feature>
<feature type="compositionally biased region" description="Basic and acidic residues" evidence="3">
    <location>
        <begin position="553"/>
        <end position="569"/>
    </location>
</feature>
<accession>A0AAV2U0K2</accession>
<evidence type="ECO:0000313" key="5">
    <source>
        <dbReference type="EMBL" id="CAL5142191.1"/>
    </source>
</evidence>